<proteinExistence type="predicted"/>
<dbReference type="Pfam" id="PF13855">
    <property type="entry name" value="LRR_8"/>
    <property type="match status" value="4"/>
</dbReference>
<feature type="signal peptide" evidence="10">
    <location>
        <begin position="1"/>
        <end position="30"/>
    </location>
</feature>
<dbReference type="InterPro" id="IPR003591">
    <property type="entry name" value="Leu-rich_rpt_typical-subtyp"/>
</dbReference>
<comment type="subcellular location">
    <subcellularLocation>
        <location evidence="1">Cell membrane</location>
    </subcellularLocation>
</comment>
<keyword evidence="6" id="KW-0677">Repeat</keyword>
<protein>
    <submittedName>
        <fullName evidence="12">LRR70 protein</fullName>
    </submittedName>
</protein>
<comment type="caution">
    <text evidence="12">The sequence shown here is derived from an EMBL/GenBank/DDBJ whole genome shotgun (WGS) entry which is preliminary data.</text>
</comment>
<evidence type="ECO:0000256" key="4">
    <source>
        <dbReference type="ARBA" id="ARBA00022692"/>
    </source>
</evidence>
<dbReference type="SUPFAM" id="SSF52058">
    <property type="entry name" value="L domain-like"/>
    <property type="match status" value="1"/>
</dbReference>
<evidence type="ECO:0000256" key="5">
    <source>
        <dbReference type="ARBA" id="ARBA00022729"/>
    </source>
</evidence>
<gene>
    <name evidence="12" type="primary">Lrrc70</name>
    <name evidence="12" type="ORF">REGSAT_R14185</name>
</gene>
<keyword evidence="8 9" id="KW-0472">Membrane</keyword>
<dbReference type="PROSITE" id="PS51450">
    <property type="entry name" value="LRR"/>
    <property type="match status" value="4"/>
</dbReference>
<dbReference type="InterPro" id="IPR001611">
    <property type="entry name" value="Leu-rich_rpt"/>
</dbReference>
<feature type="non-terminal residue" evidence="12">
    <location>
        <position position="1"/>
    </location>
</feature>
<dbReference type="PANTHER" id="PTHR24369:SF210">
    <property type="entry name" value="CHAOPTIN-RELATED"/>
    <property type="match status" value="1"/>
</dbReference>
<keyword evidence="5 10" id="KW-0732">Signal</keyword>
<evidence type="ECO:0000256" key="8">
    <source>
        <dbReference type="ARBA" id="ARBA00023136"/>
    </source>
</evidence>
<reference evidence="12 13" key="1">
    <citation type="submission" date="2019-09" db="EMBL/GenBank/DDBJ databases">
        <title>Bird 10,000 Genomes (B10K) Project - Family phase.</title>
        <authorList>
            <person name="Zhang G."/>
        </authorList>
    </citation>
    <scope>NUCLEOTIDE SEQUENCE [LARGE SCALE GENOMIC DNA]</scope>
    <source>
        <strain evidence="12">B10K-DU-001-18</strain>
        <tissue evidence="12">Muscle</tissue>
    </source>
</reference>
<feature type="chain" id="PRO_5029450968" evidence="10">
    <location>
        <begin position="31"/>
        <end position="631"/>
    </location>
</feature>
<evidence type="ECO:0000256" key="7">
    <source>
        <dbReference type="ARBA" id="ARBA00022989"/>
    </source>
</evidence>
<dbReference type="FunFam" id="3.80.10.10:FF:001367">
    <property type="entry name" value="Leucine-rich repeat-containing protein 70"/>
    <property type="match status" value="1"/>
</dbReference>
<evidence type="ECO:0000256" key="2">
    <source>
        <dbReference type="ARBA" id="ARBA00022475"/>
    </source>
</evidence>
<dbReference type="OrthoDB" id="6363818at2759"/>
<evidence type="ECO:0000256" key="1">
    <source>
        <dbReference type="ARBA" id="ARBA00004236"/>
    </source>
</evidence>
<evidence type="ECO:0000259" key="11">
    <source>
        <dbReference type="SMART" id="SM00082"/>
    </source>
</evidence>
<evidence type="ECO:0000313" key="13">
    <source>
        <dbReference type="Proteomes" id="UP000529728"/>
    </source>
</evidence>
<dbReference type="GO" id="GO:0005886">
    <property type="term" value="C:plasma membrane"/>
    <property type="evidence" value="ECO:0007669"/>
    <property type="project" value="UniProtKB-SubCell"/>
</dbReference>
<dbReference type="FunFam" id="3.80.10.10:FF:001438">
    <property type="entry name" value="Uncharacterized protein"/>
    <property type="match status" value="1"/>
</dbReference>
<dbReference type="EMBL" id="VWZN01001207">
    <property type="protein sequence ID" value="NWR41448.1"/>
    <property type="molecule type" value="Genomic_DNA"/>
</dbReference>
<keyword evidence="7 9" id="KW-1133">Transmembrane helix</keyword>
<organism evidence="12 13">
    <name type="scientific">Regulus satrapa</name>
    <name type="common">Golden-crowned kinglet</name>
    <dbReference type="NCBI Taxonomy" id="13245"/>
    <lineage>
        <taxon>Eukaryota</taxon>
        <taxon>Metazoa</taxon>
        <taxon>Chordata</taxon>
        <taxon>Craniata</taxon>
        <taxon>Vertebrata</taxon>
        <taxon>Euteleostomi</taxon>
        <taxon>Archelosauria</taxon>
        <taxon>Archosauria</taxon>
        <taxon>Dinosauria</taxon>
        <taxon>Saurischia</taxon>
        <taxon>Theropoda</taxon>
        <taxon>Coelurosauria</taxon>
        <taxon>Aves</taxon>
        <taxon>Neognathae</taxon>
        <taxon>Neoaves</taxon>
        <taxon>Telluraves</taxon>
        <taxon>Australaves</taxon>
        <taxon>Passeriformes</taxon>
        <taxon>Regulidae</taxon>
        <taxon>Regulus</taxon>
    </lineage>
</organism>
<accession>A0A7K4X5H3</accession>
<dbReference type="InterPro" id="IPR000483">
    <property type="entry name" value="Cys-rich_flank_reg_C"/>
</dbReference>
<keyword evidence="2" id="KW-1003">Cell membrane</keyword>
<dbReference type="Gene3D" id="3.80.10.10">
    <property type="entry name" value="Ribonuclease Inhibitor"/>
    <property type="match status" value="2"/>
</dbReference>
<dbReference type="SMART" id="SM00082">
    <property type="entry name" value="LRRCT"/>
    <property type="match status" value="1"/>
</dbReference>
<evidence type="ECO:0000313" key="12">
    <source>
        <dbReference type="EMBL" id="NWR41448.1"/>
    </source>
</evidence>
<dbReference type="Proteomes" id="UP000529728">
    <property type="component" value="Unassembled WGS sequence"/>
</dbReference>
<dbReference type="InterPro" id="IPR032675">
    <property type="entry name" value="LRR_dom_sf"/>
</dbReference>
<dbReference type="SMART" id="SM00369">
    <property type="entry name" value="LRR_TYP"/>
    <property type="match status" value="11"/>
</dbReference>
<evidence type="ECO:0000256" key="6">
    <source>
        <dbReference type="ARBA" id="ARBA00022737"/>
    </source>
</evidence>
<name>A0A7K4X5H3_REGSA</name>
<feature type="transmembrane region" description="Helical" evidence="9">
    <location>
        <begin position="539"/>
        <end position="559"/>
    </location>
</feature>
<sequence length="631" mass="70650">MCVLQNSPPCPGTLLYIFNCFLLLLHQKEAFGCPSACQLCTGRQVSCRNAGLSSIPWNLPKTTITVYLSGNNISYVTPNNLRGLQKLAALYMDNSSILYVHPKAFVELPKLCYLHLNSNNIKCLDPGIFEGLYNLHCLYLQNNQIAFLPRGLFSDLLSVRYLTLQRNRLSVLGSGTFWGMLSLQTLNLANNRISRISDSAFHHLENLAYLFLEGNNLTLVPSNAIGRLKNLERLSLSHNPIGSIQPFAFKGLNKLRYLSLKNVKLKCVAVNGFFGLNNLSQLILSYNDLENINSSTFTSLNNLIYLQLDRNKIASIGNGTFEKMGQSLKVLSLAFNNITELQPEVLKPLVSLTHLQVHSNPWNCSCKMLALLNWLASSSVSAKIHCQNPQRMHGRPFHYMKWAWFSNCTGPTASPGSALGLGPMGVHHSTTTLLMAWHRENRHNTLEPFVTAESKYIASWEGSTDASSTPLPYKEYAVEMPSQAATVLSTLPVQVPAEIISTNRNVEEQLFITDPAPLSLKTTLICTQQVEKLNQAFDILLAFFILACTVILFLTCKIIQFRQKLKVMENSGEKSIEYYGFYQPGRYNITDSVQSLTQKSVEHSELDQIRLLKRTASESQAQVILFEHSSL</sequence>
<feature type="domain" description="LRRCT" evidence="11">
    <location>
        <begin position="360"/>
        <end position="409"/>
    </location>
</feature>
<feature type="non-terminal residue" evidence="12">
    <location>
        <position position="631"/>
    </location>
</feature>
<evidence type="ECO:0000256" key="3">
    <source>
        <dbReference type="ARBA" id="ARBA00022614"/>
    </source>
</evidence>
<evidence type="ECO:0000256" key="10">
    <source>
        <dbReference type="SAM" id="SignalP"/>
    </source>
</evidence>
<keyword evidence="13" id="KW-1185">Reference proteome</keyword>
<dbReference type="PANTHER" id="PTHR24369">
    <property type="entry name" value="ANTIGEN BSP, PUTATIVE-RELATED"/>
    <property type="match status" value="1"/>
</dbReference>
<evidence type="ECO:0000256" key="9">
    <source>
        <dbReference type="SAM" id="Phobius"/>
    </source>
</evidence>
<keyword evidence="3" id="KW-0433">Leucine-rich repeat</keyword>
<dbReference type="AlphaFoldDB" id="A0A7K4X5H3"/>
<dbReference type="InterPro" id="IPR050541">
    <property type="entry name" value="LRR_TM_domain-containing"/>
</dbReference>
<keyword evidence="4 9" id="KW-0812">Transmembrane</keyword>